<feature type="non-terminal residue" evidence="2">
    <location>
        <position position="68"/>
    </location>
</feature>
<sequence>MVFLVTWKLSQRTESPPPPKPPDANLILPPPSDTNKGSVDAIAFASCVEITVCPPPVWENVSVSSMSV</sequence>
<feature type="compositionally biased region" description="Pro residues" evidence="1">
    <location>
        <begin position="15"/>
        <end position="32"/>
    </location>
</feature>
<feature type="region of interest" description="Disordered" evidence="1">
    <location>
        <begin position="9"/>
        <end position="32"/>
    </location>
</feature>
<evidence type="ECO:0000313" key="3">
    <source>
        <dbReference type="Proteomes" id="UP000265520"/>
    </source>
</evidence>
<comment type="caution">
    <text evidence="2">The sequence shown here is derived from an EMBL/GenBank/DDBJ whole genome shotgun (WGS) entry which is preliminary data.</text>
</comment>
<proteinExistence type="predicted"/>
<dbReference type="AlphaFoldDB" id="A0A392RRI8"/>
<keyword evidence="3" id="KW-1185">Reference proteome</keyword>
<reference evidence="2 3" key="1">
    <citation type="journal article" date="2018" name="Front. Plant Sci.">
        <title>Red Clover (Trifolium pratense) and Zigzag Clover (T. medium) - A Picture of Genomic Similarities and Differences.</title>
        <authorList>
            <person name="Dluhosova J."/>
            <person name="Istvanek J."/>
            <person name="Nedelnik J."/>
            <person name="Repkova J."/>
        </authorList>
    </citation>
    <scope>NUCLEOTIDE SEQUENCE [LARGE SCALE GENOMIC DNA]</scope>
    <source>
        <strain evidence="3">cv. 10/8</strain>
        <tissue evidence="2">Leaf</tissue>
    </source>
</reference>
<organism evidence="2 3">
    <name type="scientific">Trifolium medium</name>
    <dbReference type="NCBI Taxonomy" id="97028"/>
    <lineage>
        <taxon>Eukaryota</taxon>
        <taxon>Viridiplantae</taxon>
        <taxon>Streptophyta</taxon>
        <taxon>Embryophyta</taxon>
        <taxon>Tracheophyta</taxon>
        <taxon>Spermatophyta</taxon>
        <taxon>Magnoliopsida</taxon>
        <taxon>eudicotyledons</taxon>
        <taxon>Gunneridae</taxon>
        <taxon>Pentapetalae</taxon>
        <taxon>rosids</taxon>
        <taxon>fabids</taxon>
        <taxon>Fabales</taxon>
        <taxon>Fabaceae</taxon>
        <taxon>Papilionoideae</taxon>
        <taxon>50 kb inversion clade</taxon>
        <taxon>NPAAA clade</taxon>
        <taxon>Hologalegina</taxon>
        <taxon>IRL clade</taxon>
        <taxon>Trifolieae</taxon>
        <taxon>Trifolium</taxon>
    </lineage>
</organism>
<protein>
    <submittedName>
        <fullName evidence="2">Uncharacterized protein</fullName>
    </submittedName>
</protein>
<dbReference type="Proteomes" id="UP000265520">
    <property type="component" value="Unassembled WGS sequence"/>
</dbReference>
<evidence type="ECO:0000256" key="1">
    <source>
        <dbReference type="SAM" id="MobiDB-lite"/>
    </source>
</evidence>
<dbReference type="EMBL" id="LXQA010265165">
    <property type="protein sequence ID" value="MCI39233.1"/>
    <property type="molecule type" value="Genomic_DNA"/>
</dbReference>
<name>A0A392RRI8_9FABA</name>
<evidence type="ECO:0000313" key="2">
    <source>
        <dbReference type="EMBL" id="MCI39233.1"/>
    </source>
</evidence>
<accession>A0A392RRI8</accession>